<feature type="binding site" evidence="8">
    <location>
        <position position="556"/>
    </location>
    <ligand>
        <name>Mn(2+)</name>
        <dbReference type="ChEBI" id="CHEBI:29035"/>
    </ligand>
</feature>
<evidence type="ECO:0000256" key="8">
    <source>
        <dbReference type="PIRSR" id="PIRSR005091-3"/>
    </source>
</evidence>
<dbReference type="InterPro" id="IPR017850">
    <property type="entry name" value="Alkaline_phosphatase_core_sf"/>
</dbReference>
<dbReference type="EMBL" id="PQVF01000014">
    <property type="protein sequence ID" value="POY35088.1"/>
    <property type="molecule type" value="Genomic_DNA"/>
</dbReference>
<keyword evidence="2" id="KW-1003">Cell membrane</keyword>
<feature type="transmembrane region" description="Helical" evidence="9">
    <location>
        <begin position="238"/>
        <end position="257"/>
    </location>
</feature>
<feature type="transmembrane region" description="Helical" evidence="9">
    <location>
        <begin position="198"/>
        <end position="218"/>
    </location>
</feature>
<evidence type="ECO:0000313" key="12">
    <source>
        <dbReference type="Proteomes" id="UP000236893"/>
    </source>
</evidence>
<feature type="transmembrane region" description="Helical" evidence="9">
    <location>
        <begin position="12"/>
        <end position="34"/>
    </location>
</feature>
<comment type="caution">
    <text evidence="11">The sequence shown here is derived from an EMBL/GenBank/DDBJ whole genome shotgun (WGS) entry which is preliminary data.</text>
</comment>
<dbReference type="Gene3D" id="3.30.1120.80">
    <property type="match status" value="1"/>
</dbReference>
<dbReference type="SUPFAM" id="SSF53649">
    <property type="entry name" value="Alkaline phosphatase-like"/>
    <property type="match status" value="1"/>
</dbReference>
<keyword evidence="3 9" id="KW-0812">Transmembrane</keyword>
<evidence type="ECO:0000256" key="1">
    <source>
        <dbReference type="ARBA" id="ARBA00004651"/>
    </source>
</evidence>
<comment type="subcellular location">
    <subcellularLocation>
        <location evidence="1">Cell membrane</location>
        <topology evidence="1">Multi-pass membrane protein</topology>
    </subcellularLocation>
</comment>
<dbReference type="Proteomes" id="UP000236893">
    <property type="component" value="Unassembled WGS sequence"/>
</dbReference>
<dbReference type="OrthoDB" id="9777768at2"/>
<evidence type="ECO:0000256" key="6">
    <source>
        <dbReference type="PIRSR" id="PIRSR005091-1"/>
    </source>
</evidence>
<feature type="transmembrane region" description="Helical" evidence="9">
    <location>
        <begin position="85"/>
        <end position="105"/>
    </location>
</feature>
<keyword evidence="7" id="KW-0464">Manganese</keyword>
<keyword evidence="5 9" id="KW-0472">Membrane</keyword>
<feature type="transmembrane region" description="Helical" evidence="9">
    <location>
        <begin position="145"/>
        <end position="169"/>
    </location>
</feature>
<feature type="domain" description="Sulfatase N-terminal" evidence="10">
    <location>
        <begin position="336"/>
        <end position="606"/>
    </location>
</feature>
<protein>
    <submittedName>
        <fullName evidence="11">Sulfatase</fullName>
    </submittedName>
</protein>
<dbReference type="InterPro" id="IPR050448">
    <property type="entry name" value="OpgB/LTA_synthase_biosynth"/>
</dbReference>
<evidence type="ECO:0000259" key="10">
    <source>
        <dbReference type="Pfam" id="PF00884"/>
    </source>
</evidence>
<dbReference type="Pfam" id="PF00884">
    <property type="entry name" value="Sulfatase"/>
    <property type="match status" value="1"/>
</dbReference>
<name>A0A2S4ZXK0_9SPHI</name>
<accession>A0A2S4ZXK0</accession>
<proteinExistence type="predicted"/>
<feature type="binding site" evidence="8">
    <location>
        <position position="384"/>
    </location>
    <ligand>
        <name>Mn(2+)</name>
        <dbReference type="ChEBI" id="CHEBI:29035"/>
    </ligand>
</feature>
<dbReference type="InterPro" id="IPR012160">
    <property type="entry name" value="LtaS-like"/>
</dbReference>
<feature type="binding site" evidence="8">
    <location>
        <position position="555"/>
    </location>
    <ligand>
        <name>Mn(2+)</name>
        <dbReference type="ChEBI" id="CHEBI:29035"/>
    </ligand>
</feature>
<dbReference type="GO" id="GO:0005886">
    <property type="term" value="C:plasma membrane"/>
    <property type="evidence" value="ECO:0007669"/>
    <property type="project" value="UniProtKB-SubCell"/>
</dbReference>
<dbReference type="RefSeq" id="WP_103790355.1">
    <property type="nucleotide sequence ID" value="NZ_PQVF01000014.1"/>
</dbReference>
<keyword evidence="12" id="KW-1185">Reference proteome</keyword>
<feature type="transmembrane region" description="Helical" evidence="9">
    <location>
        <begin position="54"/>
        <end position="73"/>
    </location>
</feature>
<evidence type="ECO:0000313" key="11">
    <source>
        <dbReference type="EMBL" id="POY35088.1"/>
    </source>
</evidence>
<evidence type="ECO:0000256" key="7">
    <source>
        <dbReference type="PIRSR" id="PIRSR005091-2"/>
    </source>
</evidence>
<feature type="active site" evidence="6">
    <location>
        <position position="384"/>
    </location>
</feature>
<keyword evidence="7" id="KW-0479">Metal-binding</keyword>
<dbReference type="GO" id="GO:0046872">
    <property type="term" value="F:metal ion binding"/>
    <property type="evidence" value="ECO:0007669"/>
    <property type="project" value="UniProtKB-KW"/>
</dbReference>
<feature type="binding site" evidence="8">
    <location>
        <position position="344"/>
    </location>
    <ligand>
        <name>Mn(2+)</name>
        <dbReference type="ChEBI" id="CHEBI:29035"/>
    </ligand>
</feature>
<sequence>MLTNFQPKRFTPILILVSLIVIVSMITRTVLIFHPTTDLHGSYGSLLGVYGLGLLYDLCMASFAAIPFVLYLWFYNDSVYKKPYIYILTGGFIALISVLLFTNIIPSDFSKPLFKGFVGYVIFRLAVYIFLWKKEEAFRVKWRKAVLMIDFFVVCWLLVFNGVSEWFFWNEFGTRYNFIAVDYLIYTNEVVGNIQQSYPLPLLVTLITLVTGGVFWIIRKPLIQSVETPSPILKRSMVAIALLITPLVTHFVVKSSWRVFSSNTFANELAGNGVYQFGEAFQNNQLDYNKFYKRLSDKEAFTILRKELSAPNAKFVSDDVFNIEREITHDKPEQKKNIVLISVESLSADFLGTFGNTQNITPNLDSLAKHSLLFGNLYASGTRTVRGLEALSMGIAPTPGQSMVKRPDNHNMFTIGSVLRSKGYKTQYVYGGYSYFDNMKEFFSGNGYEVIDRSAIPADKVHYENIWGVADEDLFTLALDVLDKNSKEGKPFFTQVMTVSNHRPYTYPDGRIDIPSSKQTRDGGVKYTDYAIGKFIREASQKPWFNNTVFVIVADHCASSAGKTDLPVNKYHIPCLIYAPGYIEPKVENRLMAQIDIAPTLLGLLNLNYRSKFFGKDLYQTPIGQEHAFISTYQSLGLIENDTLSVLTPVRRSEQYIPNFKDGSKQKKVTSDEHLKETVAFYQCASWLLANKKYNALY</sequence>
<feature type="transmembrane region" description="Helical" evidence="9">
    <location>
        <begin position="117"/>
        <end position="133"/>
    </location>
</feature>
<evidence type="ECO:0000256" key="3">
    <source>
        <dbReference type="ARBA" id="ARBA00022692"/>
    </source>
</evidence>
<feature type="binding site" evidence="7">
    <location>
        <position position="502"/>
    </location>
    <ligand>
        <name>substrate</name>
    </ligand>
</feature>
<dbReference type="PANTHER" id="PTHR47371">
    <property type="entry name" value="LIPOTEICHOIC ACID SYNTHASE"/>
    <property type="match status" value="1"/>
</dbReference>
<reference evidence="11 12" key="1">
    <citation type="submission" date="2018-01" db="EMBL/GenBank/DDBJ databases">
        <authorList>
            <person name="Gaut B.S."/>
            <person name="Morton B.R."/>
            <person name="Clegg M.T."/>
            <person name="Duvall M.R."/>
        </authorList>
    </citation>
    <scope>NUCLEOTIDE SEQUENCE [LARGE SCALE GENOMIC DNA]</scope>
    <source>
        <strain evidence="11 12">HR-AV</strain>
    </source>
</reference>
<dbReference type="PANTHER" id="PTHR47371:SF3">
    <property type="entry name" value="PHOSPHOGLYCEROL TRANSFERASE I"/>
    <property type="match status" value="1"/>
</dbReference>
<keyword evidence="4 9" id="KW-1133">Transmembrane helix</keyword>
<dbReference type="PIRSF" id="PIRSF005091">
    <property type="entry name" value="Mmb_sulf_HI1246"/>
    <property type="match status" value="1"/>
</dbReference>
<evidence type="ECO:0000256" key="5">
    <source>
        <dbReference type="ARBA" id="ARBA00023136"/>
    </source>
</evidence>
<dbReference type="AlphaFoldDB" id="A0A2S4ZXK0"/>
<organism evidence="11 12">
    <name type="scientific">Solitalea longa</name>
    <dbReference type="NCBI Taxonomy" id="2079460"/>
    <lineage>
        <taxon>Bacteria</taxon>
        <taxon>Pseudomonadati</taxon>
        <taxon>Bacteroidota</taxon>
        <taxon>Sphingobacteriia</taxon>
        <taxon>Sphingobacteriales</taxon>
        <taxon>Sphingobacteriaceae</taxon>
        <taxon>Solitalea</taxon>
    </lineage>
</organism>
<gene>
    <name evidence="11" type="ORF">C3K47_16945</name>
</gene>
<dbReference type="InterPro" id="IPR000917">
    <property type="entry name" value="Sulfatase_N"/>
</dbReference>
<evidence type="ECO:0000256" key="2">
    <source>
        <dbReference type="ARBA" id="ARBA00022475"/>
    </source>
</evidence>
<dbReference type="Gene3D" id="3.40.720.10">
    <property type="entry name" value="Alkaline Phosphatase, subunit A"/>
    <property type="match status" value="1"/>
</dbReference>
<dbReference type="CDD" id="cd16015">
    <property type="entry name" value="LTA_synthase"/>
    <property type="match status" value="1"/>
</dbReference>
<evidence type="ECO:0000256" key="9">
    <source>
        <dbReference type="SAM" id="Phobius"/>
    </source>
</evidence>
<evidence type="ECO:0000256" key="4">
    <source>
        <dbReference type="ARBA" id="ARBA00022989"/>
    </source>
</evidence>